<evidence type="ECO:0000256" key="1">
    <source>
        <dbReference type="SAM" id="Coils"/>
    </source>
</evidence>
<evidence type="ECO:0000313" key="2">
    <source>
        <dbReference type="EMBL" id="SPC34147.1"/>
    </source>
</evidence>
<reference evidence="3" key="1">
    <citation type="submission" date="2018-01" db="EMBL/GenBank/DDBJ databases">
        <authorList>
            <person name="Kerou L M."/>
        </authorList>
    </citation>
    <scope>NUCLEOTIDE SEQUENCE [LARGE SCALE GENOMIC DNA]</scope>
    <source>
        <strain evidence="3">SCU2</strain>
    </source>
</reference>
<dbReference type="EMBL" id="LT981265">
    <property type="protein sequence ID" value="SPC34147.1"/>
    <property type="molecule type" value="Genomic_DNA"/>
</dbReference>
<dbReference type="KEGG" id="ncv:NCAV_0970"/>
<keyword evidence="1" id="KW-0175">Coiled coil</keyword>
<feature type="coiled-coil region" evidence="1">
    <location>
        <begin position="18"/>
        <end position="45"/>
    </location>
</feature>
<dbReference type="Proteomes" id="UP000236248">
    <property type="component" value="Chromosome NCAV"/>
</dbReference>
<sequence length="53" mass="6210">MNMSKQDGEGGDDAFVLYSLLESRIEMLEEHVSMLRRELASIKRMMDRLGYKE</sequence>
<proteinExistence type="predicted"/>
<organism evidence="2 3">
    <name type="scientific">Candidatus Nitrosocaldus cavascurensis</name>
    <dbReference type="NCBI Taxonomy" id="2058097"/>
    <lineage>
        <taxon>Archaea</taxon>
        <taxon>Nitrososphaerota</taxon>
        <taxon>Nitrososphaeria</taxon>
        <taxon>Candidatus Nitrosocaldales</taxon>
        <taxon>Candidatus Nitrosocaldaceae</taxon>
        <taxon>Candidatus Nitrosocaldus</taxon>
    </lineage>
</organism>
<dbReference type="AlphaFoldDB" id="A0A2K5AR97"/>
<evidence type="ECO:0000313" key="3">
    <source>
        <dbReference type="Proteomes" id="UP000236248"/>
    </source>
</evidence>
<name>A0A2K5AR97_9ARCH</name>
<gene>
    <name evidence="2" type="ORF">NCAV_0970</name>
</gene>
<keyword evidence="3" id="KW-1185">Reference proteome</keyword>
<accession>A0A2K5AR97</accession>
<protein>
    <submittedName>
        <fullName evidence="2">Uncharacterized protein</fullName>
    </submittedName>
</protein>